<organism evidence="1 2">
    <name type="scientific">Leptospira harrisiae</name>
    <dbReference type="NCBI Taxonomy" id="2023189"/>
    <lineage>
        <taxon>Bacteria</taxon>
        <taxon>Pseudomonadati</taxon>
        <taxon>Spirochaetota</taxon>
        <taxon>Spirochaetia</taxon>
        <taxon>Leptospirales</taxon>
        <taxon>Leptospiraceae</taxon>
        <taxon>Leptospira</taxon>
    </lineage>
</organism>
<dbReference type="EMBL" id="NPDX01000004">
    <property type="protein sequence ID" value="PJZ84000.1"/>
    <property type="molecule type" value="Genomic_DNA"/>
</dbReference>
<dbReference type="Proteomes" id="UP000232145">
    <property type="component" value="Unassembled WGS sequence"/>
</dbReference>
<evidence type="ECO:0000313" key="1">
    <source>
        <dbReference type="EMBL" id="PJZ84000.1"/>
    </source>
</evidence>
<gene>
    <name evidence="1" type="ORF">CH364_14725</name>
</gene>
<keyword evidence="2" id="KW-1185">Reference proteome</keyword>
<accession>A0A2N0AI98</accession>
<name>A0A2N0AI98_9LEPT</name>
<comment type="caution">
    <text evidence="1">The sequence shown here is derived from an EMBL/GenBank/DDBJ whole genome shotgun (WGS) entry which is preliminary data.</text>
</comment>
<reference evidence="1 2" key="1">
    <citation type="submission" date="2017-07" db="EMBL/GenBank/DDBJ databases">
        <title>Leptospira spp. isolated from tropical soils.</title>
        <authorList>
            <person name="Thibeaux R."/>
            <person name="Iraola G."/>
            <person name="Ferres I."/>
            <person name="Bierque E."/>
            <person name="Girault D."/>
            <person name="Soupe-Gilbert M.-E."/>
            <person name="Picardeau M."/>
            <person name="Goarant C."/>
        </authorList>
    </citation>
    <scope>NUCLEOTIDE SEQUENCE [LARGE SCALE GENOMIC DNA]</scope>
    <source>
        <strain evidence="1 2">FH2-B-A1</strain>
    </source>
</reference>
<sequence>MITISIDVLFENIIPEIERKYARSVIVDQVILGEVIEKINGYLADFKDPSEYKISGSITFWIRKLKPFTFELSEKESNPCLFLNEVVAVLYGYTYIRASKKLKKEKLLNFSASYLSDFSTQLRYSSFSPSSIALLYEAIYLRSEQI</sequence>
<protein>
    <submittedName>
        <fullName evidence="1">Uncharacterized protein</fullName>
    </submittedName>
</protein>
<evidence type="ECO:0000313" key="2">
    <source>
        <dbReference type="Proteomes" id="UP000232145"/>
    </source>
</evidence>
<dbReference type="RefSeq" id="WP_100744198.1">
    <property type="nucleotide sequence ID" value="NZ_NPDW01000002.1"/>
</dbReference>
<dbReference type="AlphaFoldDB" id="A0A2N0AI98"/>
<proteinExistence type="predicted"/>